<evidence type="ECO:0000256" key="2">
    <source>
        <dbReference type="ARBA" id="ARBA00023125"/>
    </source>
</evidence>
<dbReference type="AlphaFoldDB" id="A0A1M6XGP7"/>
<evidence type="ECO:0000313" key="6">
    <source>
        <dbReference type="Proteomes" id="UP000184301"/>
    </source>
</evidence>
<keyword evidence="2 3" id="KW-0238">DNA-binding</keyword>
<dbReference type="GO" id="GO:0003677">
    <property type="term" value="F:DNA binding"/>
    <property type="evidence" value="ECO:0007669"/>
    <property type="project" value="UniProtKB-UniRule"/>
</dbReference>
<name>A0A1M6XGP7_9FIRM</name>
<evidence type="ECO:0000256" key="1">
    <source>
        <dbReference type="ARBA" id="ARBA00008857"/>
    </source>
</evidence>
<evidence type="ECO:0000313" key="5">
    <source>
        <dbReference type="EMBL" id="SHL04985.1"/>
    </source>
</evidence>
<evidence type="ECO:0000256" key="3">
    <source>
        <dbReference type="PROSITE-ProRule" id="PRU01248"/>
    </source>
</evidence>
<proteinExistence type="inferred from homology"/>
<feature type="non-terminal residue" evidence="5">
    <location>
        <position position="167"/>
    </location>
</feature>
<dbReference type="InterPro" id="IPR011010">
    <property type="entry name" value="DNA_brk_join_enz"/>
</dbReference>
<sequence>MKTKKYSFLDTLQDFVESYLPLEKGCSNKTVESYKTTYRLLLDYLYNQKNLSADQVTFDKLDYGTISGFLDWLQEERKCNARTRNQRLAALNSFSKYAMNISLEAAFLRNTLGKIPRKKTQTSVMPVFTLEEVKILMAMPNDRTEIGKRDKVLLSTMYGAGTRCDET</sequence>
<dbReference type="SUPFAM" id="SSF56349">
    <property type="entry name" value="DNA breaking-rejoining enzymes"/>
    <property type="match status" value="1"/>
</dbReference>
<dbReference type="Proteomes" id="UP000184301">
    <property type="component" value="Unassembled WGS sequence"/>
</dbReference>
<reference evidence="5 6" key="1">
    <citation type="submission" date="2016-11" db="EMBL/GenBank/DDBJ databases">
        <authorList>
            <person name="Jaros S."/>
            <person name="Januszkiewicz K."/>
            <person name="Wedrychowicz H."/>
        </authorList>
    </citation>
    <scope>NUCLEOTIDE SEQUENCE [LARGE SCALE GENOMIC DNA]</scope>
    <source>
        <strain evidence="5 6">DSM 15480</strain>
    </source>
</reference>
<dbReference type="Pfam" id="PF02899">
    <property type="entry name" value="Phage_int_SAM_1"/>
    <property type="match status" value="1"/>
</dbReference>
<dbReference type="PROSITE" id="PS51900">
    <property type="entry name" value="CB"/>
    <property type="match status" value="1"/>
</dbReference>
<dbReference type="RefSeq" id="WP_159434699.1">
    <property type="nucleotide sequence ID" value="NZ_FQZY01000160.1"/>
</dbReference>
<dbReference type="STRING" id="1121950.SAMN02745243_04200"/>
<protein>
    <submittedName>
        <fullName evidence="5">Phage integrase, N-terminal SAM-like domain</fullName>
    </submittedName>
</protein>
<dbReference type="OrthoDB" id="9801717at2"/>
<evidence type="ECO:0000259" key="4">
    <source>
        <dbReference type="PROSITE" id="PS51900"/>
    </source>
</evidence>
<dbReference type="InterPro" id="IPR004107">
    <property type="entry name" value="Integrase_SAM-like_N"/>
</dbReference>
<feature type="domain" description="Core-binding (CB)" evidence="4">
    <location>
        <begin position="6"/>
        <end position="99"/>
    </location>
</feature>
<dbReference type="InterPro" id="IPR044068">
    <property type="entry name" value="CB"/>
</dbReference>
<organism evidence="5 6">
    <name type="scientific">Hespellia stercorisuis DSM 15480</name>
    <dbReference type="NCBI Taxonomy" id="1121950"/>
    <lineage>
        <taxon>Bacteria</taxon>
        <taxon>Bacillati</taxon>
        <taxon>Bacillota</taxon>
        <taxon>Clostridia</taxon>
        <taxon>Lachnospirales</taxon>
        <taxon>Lachnospiraceae</taxon>
        <taxon>Hespellia</taxon>
    </lineage>
</organism>
<dbReference type="EMBL" id="FQZY01000160">
    <property type="protein sequence ID" value="SHL04985.1"/>
    <property type="molecule type" value="Genomic_DNA"/>
</dbReference>
<gene>
    <name evidence="5" type="ORF">SAMN02745243_04200</name>
</gene>
<accession>A0A1M6XGP7</accession>
<dbReference type="Gene3D" id="1.10.150.130">
    <property type="match status" value="1"/>
</dbReference>
<keyword evidence="6" id="KW-1185">Reference proteome</keyword>
<comment type="similarity">
    <text evidence="1">Belongs to the 'phage' integrase family.</text>
</comment>
<dbReference type="InterPro" id="IPR010998">
    <property type="entry name" value="Integrase_recombinase_N"/>
</dbReference>